<feature type="domain" description="ShKT" evidence="2">
    <location>
        <begin position="23"/>
        <end position="59"/>
    </location>
</feature>
<protein>
    <submittedName>
        <fullName evidence="4">Uncharacterized protein LOC111110914</fullName>
    </submittedName>
</protein>
<gene>
    <name evidence="4" type="primary">LOC111110914</name>
</gene>
<name>A0A8B8BK32_CRAVI</name>
<feature type="chain" id="PRO_5034297999" evidence="1">
    <location>
        <begin position="22"/>
        <end position="274"/>
    </location>
</feature>
<keyword evidence="3" id="KW-1185">Reference proteome</keyword>
<evidence type="ECO:0000256" key="1">
    <source>
        <dbReference type="SAM" id="SignalP"/>
    </source>
</evidence>
<dbReference type="Proteomes" id="UP000694844">
    <property type="component" value="Chromosome 9"/>
</dbReference>
<dbReference type="KEGG" id="cvn:111110914"/>
<evidence type="ECO:0000313" key="4">
    <source>
        <dbReference type="RefSeq" id="XP_022303291.1"/>
    </source>
</evidence>
<dbReference type="OrthoDB" id="6121024at2759"/>
<reference evidence="4" key="1">
    <citation type="submission" date="2025-08" db="UniProtKB">
        <authorList>
            <consortium name="RefSeq"/>
        </authorList>
    </citation>
    <scope>IDENTIFICATION</scope>
    <source>
        <tissue evidence="4">Whole sample</tissue>
    </source>
</reference>
<dbReference type="GeneID" id="111110914"/>
<dbReference type="InterPro" id="IPR000884">
    <property type="entry name" value="TSP1_rpt"/>
</dbReference>
<dbReference type="InterPro" id="IPR003582">
    <property type="entry name" value="ShKT_dom"/>
</dbReference>
<organism evidence="3 4">
    <name type="scientific">Crassostrea virginica</name>
    <name type="common">Eastern oyster</name>
    <dbReference type="NCBI Taxonomy" id="6565"/>
    <lineage>
        <taxon>Eukaryota</taxon>
        <taxon>Metazoa</taxon>
        <taxon>Spiralia</taxon>
        <taxon>Lophotrochozoa</taxon>
        <taxon>Mollusca</taxon>
        <taxon>Bivalvia</taxon>
        <taxon>Autobranchia</taxon>
        <taxon>Pteriomorphia</taxon>
        <taxon>Ostreida</taxon>
        <taxon>Ostreoidea</taxon>
        <taxon>Ostreidae</taxon>
        <taxon>Crassostrea</taxon>
    </lineage>
</organism>
<dbReference type="InterPro" id="IPR036383">
    <property type="entry name" value="TSP1_rpt_sf"/>
</dbReference>
<evidence type="ECO:0000259" key="2">
    <source>
        <dbReference type="SMART" id="SM00254"/>
    </source>
</evidence>
<dbReference type="Pfam" id="PF00090">
    <property type="entry name" value="TSP_1"/>
    <property type="match status" value="1"/>
</dbReference>
<dbReference type="AlphaFoldDB" id="A0A8B8BK32"/>
<dbReference type="SMART" id="SM00254">
    <property type="entry name" value="ShKT"/>
    <property type="match status" value="2"/>
</dbReference>
<feature type="signal peptide" evidence="1">
    <location>
        <begin position="1"/>
        <end position="21"/>
    </location>
</feature>
<accession>A0A8B8BK32</accession>
<sequence>MMLVLTKIGFALAALFMCCNGDTCIDSLSDCISYTQGSCHGDYLPWGYQHCQAFCGYCHKSCTNKRTDCHEYGKEMCRAPYEAWAKENCAQYCDLCGPEYKCLYSPWVDLDPCAMTCINGYKIQVRTVGFVLKDTPGAEDCTEDLIQKVNCSSPTCPSPSPVLVGVKLPVPVPVPQKVNSHVNVLTHTDVSSSGSFSSSGSSGSFSSSGSGFHVDPEVVAGVASVAAVSAGTIAIGSMLTSLLPLLAFGKRDVNYDAKAFEDAIQAILKAENPK</sequence>
<dbReference type="Gene3D" id="2.20.100.10">
    <property type="entry name" value="Thrombospondin type-1 (TSP1) repeat"/>
    <property type="match status" value="1"/>
</dbReference>
<proteinExistence type="predicted"/>
<feature type="domain" description="ShKT" evidence="2">
    <location>
        <begin position="61"/>
        <end position="97"/>
    </location>
</feature>
<dbReference type="PROSITE" id="PS50092">
    <property type="entry name" value="TSP1"/>
    <property type="match status" value="1"/>
</dbReference>
<keyword evidence="1" id="KW-0732">Signal</keyword>
<dbReference type="RefSeq" id="XP_022303291.1">
    <property type="nucleotide sequence ID" value="XM_022447583.1"/>
</dbReference>
<evidence type="ECO:0000313" key="3">
    <source>
        <dbReference type="Proteomes" id="UP000694844"/>
    </source>
</evidence>